<feature type="transmembrane region" description="Helical" evidence="1">
    <location>
        <begin position="46"/>
        <end position="66"/>
    </location>
</feature>
<evidence type="ECO:0000313" key="6">
    <source>
        <dbReference type="Proteomes" id="UP000095645"/>
    </source>
</evidence>
<dbReference type="Proteomes" id="UP000095645">
    <property type="component" value="Unassembled WGS sequence"/>
</dbReference>
<dbReference type="EMBL" id="CYZA01000001">
    <property type="protein sequence ID" value="CUN47792.1"/>
    <property type="molecule type" value="Genomic_DNA"/>
</dbReference>
<feature type="transmembrane region" description="Helical" evidence="1">
    <location>
        <begin position="245"/>
        <end position="267"/>
    </location>
</feature>
<feature type="transmembrane region" description="Helical" evidence="1">
    <location>
        <begin position="78"/>
        <end position="97"/>
    </location>
</feature>
<evidence type="ECO:0000313" key="5">
    <source>
        <dbReference type="Proteomes" id="UP000095447"/>
    </source>
</evidence>
<feature type="transmembrane region" description="Helical" evidence="1">
    <location>
        <begin position="139"/>
        <end position="161"/>
    </location>
</feature>
<feature type="transmembrane region" description="Helical" evidence="1">
    <location>
        <begin position="497"/>
        <end position="520"/>
    </location>
</feature>
<keyword evidence="1" id="KW-1133">Transmembrane helix</keyword>
<feature type="transmembrane region" description="Helical" evidence="1">
    <location>
        <begin position="341"/>
        <end position="360"/>
    </location>
</feature>
<feature type="transmembrane region" description="Helical" evidence="1">
    <location>
        <begin position="173"/>
        <end position="200"/>
    </location>
</feature>
<name>A0A173X9M4_9FIRM</name>
<dbReference type="Proteomes" id="UP000095762">
    <property type="component" value="Unassembled WGS sequence"/>
</dbReference>
<feature type="transmembrane region" description="Helical" evidence="1">
    <location>
        <begin position="431"/>
        <end position="451"/>
    </location>
</feature>
<protein>
    <submittedName>
        <fullName evidence="2">Citrate transporter</fullName>
    </submittedName>
</protein>
<feature type="transmembrane region" description="Helical" evidence="1">
    <location>
        <begin position="458"/>
        <end position="477"/>
    </location>
</feature>
<feature type="transmembrane region" description="Helical" evidence="1">
    <location>
        <begin position="301"/>
        <end position="321"/>
    </location>
</feature>
<accession>A0A173X9M4</accession>
<evidence type="ECO:0000313" key="7">
    <source>
        <dbReference type="Proteomes" id="UP000095762"/>
    </source>
</evidence>
<reference evidence="5 6" key="1">
    <citation type="submission" date="2015-09" db="EMBL/GenBank/DDBJ databases">
        <authorList>
            <consortium name="Pathogen Informatics"/>
        </authorList>
    </citation>
    <scope>NUCLEOTIDE SEQUENCE [LARGE SCALE GENOMIC DNA]</scope>
    <source>
        <strain evidence="3 5">2789STDY5608838</strain>
        <strain evidence="2 6">2789STDY5834861</strain>
        <strain evidence="4 7">2789STDY5834957</strain>
    </source>
</reference>
<proteinExistence type="predicted"/>
<dbReference type="AlphaFoldDB" id="A0A173X9M4"/>
<keyword evidence="1" id="KW-0812">Transmembrane</keyword>
<keyword evidence="1" id="KW-0472">Membrane</keyword>
<sequence>MLYDIIASVKNKRILNRKKHVYEKNLLNDNRAVRKYNMEVAVLKKLVTVLGAFFAVLLACPLSVFAAEGSKAPSTVPVWLCIPFAGLLLCIAVMPLVKAEWWESHQPLVVALWIILMVVPFAFVYGAGKTAETVLDCIVNDYLTFIILLFGLFCVSGNITMEGDFAGSPRVNVGLLALGTLLASCIGTTGASMLMVRPVIKMNSWRKRKGHIMIFFIFMISNMGGCLTPIGDPPLLMGFMRGVPFFWSLHLFPVLIFNMVILLFVFYQIDKRSYRKDIANGRKPDIRKPGTQFRLDGLHNIIFLVMIVGAVILSGVLPGMSAFQDAAGNVRGIHLFGEVTLTFPALIEIVIILLAAFLSFKTTDKQIRIRNHFTWGAIQEVAVLFIGIFITMQPALMLLKAVGPNLGVTEPAEMFWATGALSSFLDNTPTYLVFLTTAGTLAFTNGITTTLGTVPTKILSAISCGAVFMGANTYIGNAPNFMVKAISDENGVKMPSFFGYMLWSVAFLIPVFVIDMFVFFL</sequence>
<dbReference type="EMBL" id="CYZP01000002">
    <property type="protein sequence ID" value="CUN47577.1"/>
    <property type="molecule type" value="Genomic_DNA"/>
</dbReference>
<dbReference type="Proteomes" id="UP000095447">
    <property type="component" value="Unassembled WGS sequence"/>
</dbReference>
<dbReference type="Pfam" id="PF16980">
    <property type="entry name" value="CitMHS_2"/>
    <property type="match status" value="1"/>
</dbReference>
<dbReference type="EMBL" id="CZBP01000025">
    <property type="protein sequence ID" value="CUQ27146.1"/>
    <property type="molecule type" value="Genomic_DNA"/>
</dbReference>
<dbReference type="InterPro" id="IPR031566">
    <property type="entry name" value="CitMHS_2"/>
</dbReference>
<feature type="transmembrane region" description="Helical" evidence="1">
    <location>
        <begin position="212"/>
        <end position="230"/>
    </location>
</feature>
<evidence type="ECO:0000313" key="3">
    <source>
        <dbReference type="EMBL" id="CUN47792.1"/>
    </source>
</evidence>
<organism evidence="2 6">
    <name type="scientific">Blautia obeum</name>
    <dbReference type="NCBI Taxonomy" id="40520"/>
    <lineage>
        <taxon>Bacteria</taxon>
        <taxon>Bacillati</taxon>
        <taxon>Bacillota</taxon>
        <taxon>Clostridia</taxon>
        <taxon>Lachnospirales</taxon>
        <taxon>Lachnospiraceae</taxon>
        <taxon>Blautia</taxon>
    </lineage>
</organism>
<evidence type="ECO:0000313" key="2">
    <source>
        <dbReference type="EMBL" id="CUN47577.1"/>
    </source>
</evidence>
<evidence type="ECO:0000313" key="4">
    <source>
        <dbReference type="EMBL" id="CUQ27146.1"/>
    </source>
</evidence>
<feature type="transmembrane region" description="Helical" evidence="1">
    <location>
        <begin position="109"/>
        <end position="127"/>
    </location>
</feature>
<feature type="transmembrane region" description="Helical" evidence="1">
    <location>
        <begin position="381"/>
        <end position="399"/>
    </location>
</feature>
<evidence type="ECO:0000256" key="1">
    <source>
        <dbReference type="SAM" id="Phobius"/>
    </source>
</evidence>
<gene>
    <name evidence="3" type="ORF">ERS852395_00490</name>
    <name evidence="2" type="ORF">ERS852476_00220</name>
    <name evidence="4" type="ORF">ERS852569_02789</name>
</gene>